<comment type="similarity">
    <text evidence="2">Belongs to the cytidine and deoxycytidylate deaminase family.</text>
</comment>
<dbReference type="WBParaSite" id="PSAMB.scaffold11207size3519.g33977.t1">
    <property type="protein sequence ID" value="PSAMB.scaffold11207size3519.g33977.t1"/>
    <property type="gene ID" value="PSAMB.scaffold11207size3519.g33977"/>
</dbReference>
<dbReference type="InterPro" id="IPR035105">
    <property type="entry name" value="Deoxycytidylate_deaminase_dom"/>
</dbReference>
<dbReference type="InterPro" id="IPR002125">
    <property type="entry name" value="CMP_dCMP_dom"/>
</dbReference>
<dbReference type="GO" id="GO:0008270">
    <property type="term" value="F:zinc ion binding"/>
    <property type="evidence" value="ECO:0007669"/>
    <property type="project" value="InterPro"/>
</dbReference>
<evidence type="ECO:0000259" key="13">
    <source>
        <dbReference type="PROSITE" id="PS51747"/>
    </source>
</evidence>
<dbReference type="AlphaFoldDB" id="A0A914UNR0"/>
<keyword evidence="6" id="KW-0862">Zinc</keyword>
<comment type="function">
    <text evidence="7">Supplies the nucleotide substrate for thymidylate synthetase.</text>
</comment>
<evidence type="ECO:0000256" key="2">
    <source>
        <dbReference type="ARBA" id="ARBA00006576"/>
    </source>
</evidence>
<keyword evidence="5" id="KW-0378">Hydrolase</keyword>
<dbReference type="Gene3D" id="3.40.140.10">
    <property type="entry name" value="Cytidine Deaminase, domain 2"/>
    <property type="match status" value="1"/>
</dbReference>
<feature type="domain" description="CMP/dCMP-type deaminase" evidence="13">
    <location>
        <begin position="41"/>
        <end position="171"/>
    </location>
</feature>
<evidence type="ECO:0000256" key="3">
    <source>
        <dbReference type="ARBA" id="ARBA00022723"/>
    </source>
</evidence>
<dbReference type="InterPro" id="IPR016192">
    <property type="entry name" value="APOBEC/CMP_deaminase_Zn-bd"/>
</dbReference>
<dbReference type="SUPFAM" id="SSF53927">
    <property type="entry name" value="Cytidine deaminase-like"/>
    <property type="match status" value="1"/>
</dbReference>
<dbReference type="CDD" id="cd01286">
    <property type="entry name" value="deoxycytidylate_deaminase"/>
    <property type="match status" value="1"/>
</dbReference>
<sequence length="195" mass="21577">MNSAIRGLGETPTKAERNPNSNGDSNDDKGGPTTKRTDFITWNDYFMAVACLASQRSKDPNTQVGAVIVNEENKIVGTGYNGMPNGCSDDELPWGKDVDNYLESKYAYVVHAEMNAILNKNASSVKGCRLYTVLFPCNECAKLIIQAGINHVIYIHDKPNKPEMQAARIMFDKTNVKYTSAMKYSFICSIILATF</sequence>
<dbReference type="InterPro" id="IPR015517">
    <property type="entry name" value="dCMP_deaminase-rel"/>
</dbReference>
<evidence type="ECO:0000256" key="10">
    <source>
        <dbReference type="ARBA" id="ARBA00052978"/>
    </source>
</evidence>
<dbReference type="Proteomes" id="UP000887566">
    <property type="component" value="Unplaced"/>
</dbReference>
<dbReference type="PROSITE" id="PS00903">
    <property type="entry name" value="CYT_DCMP_DEAMINASES_1"/>
    <property type="match status" value="1"/>
</dbReference>
<dbReference type="PANTHER" id="PTHR11086">
    <property type="entry name" value="DEOXYCYTIDYLATE DEAMINASE-RELATED"/>
    <property type="match status" value="1"/>
</dbReference>
<evidence type="ECO:0000256" key="4">
    <source>
        <dbReference type="ARBA" id="ARBA00022727"/>
    </source>
</evidence>
<dbReference type="EC" id="3.5.4.12" evidence="8"/>
<dbReference type="GO" id="GO:0009165">
    <property type="term" value="P:nucleotide biosynthetic process"/>
    <property type="evidence" value="ECO:0007669"/>
    <property type="project" value="UniProtKB-KW"/>
</dbReference>
<dbReference type="PROSITE" id="PS51747">
    <property type="entry name" value="CYT_DCMP_DEAMINASES_2"/>
    <property type="match status" value="1"/>
</dbReference>
<proteinExistence type="inferred from homology"/>
<comment type="cofactor">
    <cofactor evidence="1">
        <name>Zn(2+)</name>
        <dbReference type="ChEBI" id="CHEBI:29105"/>
    </cofactor>
</comment>
<feature type="region of interest" description="Disordered" evidence="12">
    <location>
        <begin position="1"/>
        <end position="34"/>
    </location>
</feature>
<organism evidence="14 15">
    <name type="scientific">Plectus sambesii</name>
    <dbReference type="NCBI Taxonomy" id="2011161"/>
    <lineage>
        <taxon>Eukaryota</taxon>
        <taxon>Metazoa</taxon>
        <taxon>Ecdysozoa</taxon>
        <taxon>Nematoda</taxon>
        <taxon>Chromadorea</taxon>
        <taxon>Plectida</taxon>
        <taxon>Plectina</taxon>
        <taxon>Plectoidea</taxon>
        <taxon>Plectidae</taxon>
        <taxon>Plectus</taxon>
    </lineage>
</organism>
<evidence type="ECO:0000256" key="7">
    <source>
        <dbReference type="ARBA" id="ARBA00037036"/>
    </source>
</evidence>
<evidence type="ECO:0000256" key="6">
    <source>
        <dbReference type="ARBA" id="ARBA00022833"/>
    </source>
</evidence>
<evidence type="ECO:0000256" key="5">
    <source>
        <dbReference type="ARBA" id="ARBA00022801"/>
    </source>
</evidence>
<keyword evidence="14" id="KW-1185">Reference proteome</keyword>
<evidence type="ECO:0000313" key="15">
    <source>
        <dbReference type="WBParaSite" id="PSAMB.scaffold11207size3519.g33977.t1"/>
    </source>
</evidence>
<evidence type="ECO:0000256" key="9">
    <source>
        <dbReference type="ARBA" id="ARBA00041763"/>
    </source>
</evidence>
<accession>A0A914UNR0</accession>
<evidence type="ECO:0000256" key="1">
    <source>
        <dbReference type="ARBA" id="ARBA00001947"/>
    </source>
</evidence>
<keyword evidence="3" id="KW-0479">Metal-binding</keyword>
<keyword evidence="4" id="KW-0545">Nucleotide biosynthesis</keyword>
<dbReference type="GO" id="GO:0005737">
    <property type="term" value="C:cytoplasm"/>
    <property type="evidence" value="ECO:0007669"/>
    <property type="project" value="TreeGrafter"/>
</dbReference>
<dbReference type="FunFam" id="3.40.140.10:FF:000021">
    <property type="entry name" value="Deoxycytidylate deaminase"/>
    <property type="match status" value="1"/>
</dbReference>
<dbReference type="GO" id="GO:0004132">
    <property type="term" value="F:dCMP deaminase activity"/>
    <property type="evidence" value="ECO:0007669"/>
    <property type="project" value="UniProtKB-EC"/>
</dbReference>
<comment type="catalytic activity">
    <reaction evidence="10">
        <text>dCMP + H2O + H(+) = dUMP + NH4(+)</text>
        <dbReference type="Rhea" id="RHEA:22924"/>
        <dbReference type="ChEBI" id="CHEBI:15377"/>
        <dbReference type="ChEBI" id="CHEBI:15378"/>
        <dbReference type="ChEBI" id="CHEBI:28938"/>
        <dbReference type="ChEBI" id="CHEBI:57566"/>
        <dbReference type="ChEBI" id="CHEBI:246422"/>
        <dbReference type="EC" id="3.5.4.12"/>
    </reaction>
</comment>
<dbReference type="InterPro" id="IPR016193">
    <property type="entry name" value="Cytidine_deaminase-like"/>
</dbReference>
<evidence type="ECO:0000313" key="14">
    <source>
        <dbReference type="Proteomes" id="UP000887566"/>
    </source>
</evidence>
<name>A0A914UNR0_9BILA</name>
<protein>
    <recommendedName>
        <fullName evidence="11">Probable deoxycytidylate deaminase</fullName>
        <ecNumber evidence="8">3.5.4.12</ecNumber>
    </recommendedName>
    <alternativeName>
        <fullName evidence="9">dCMP deaminase</fullName>
    </alternativeName>
</protein>
<evidence type="ECO:0000256" key="11">
    <source>
        <dbReference type="ARBA" id="ARBA00071625"/>
    </source>
</evidence>
<reference evidence="15" key="1">
    <citation type="submission" date="2022-11" db="UniProtKB">
        <authorList>
            <consortium name="WormBaseParasite"/>
        </authorList>
    </citation>
    <scope>IDENTIFICATION</scope>
</reference>
<evidence type="ECO:0000256" key="8">
    <source>
        <dbReference type="ARBA" id="ARBA00038938"/>
    </source>
</evidence>
<evidence type="ECO:0000256" key="12">
    <source>
        <dbReference type="SAM" id="MobiDB-lite"/>
    </source>
</evidence>
<dbReference type="PANTHER" id="PTHR11086:SF18">
    <property type="entry name" value="DEOXYCYTIDYLATE DEAMINASE"/>
    <property type="match status" value="1"/>
</dbReference>
<dbReference type="Pfam" id="PF00383">
    <property type="entry name" value="dCMP_cyt_deam_1"/>
    <property type="match status" value="1"/>
</dbReference>